<dbReference type="OrthoDB" id="6755252at2759"/>
<gene>
    <name evidence="2" type="ORF">MELIAE_LOCUS7459</name>
</gene>
<proteinExistence type="predicted"/>
<dbReference type="AlphaFoldDB" id="A0A9P0FIL5"/>
<dbReference type="Proteomes" id="UP001154078">
    <property type="component" value="Chromosome 5"/>
</dbReference>
<evidence type="ECO:0000313" key="3">
    <source>
        <dbReference type="Proteomes" id="UP001154078"/>
    </source>
</evidence>
<dbReference type="EMBL" id="OV121136">
    <property type="protein sequence ID" value="CAH0556538.1"/>
    <property type="molecule type" value="Genomic_DNA"/>
</dbReference>
<protein>
    <recommendedName>
        <fullName evidence="4">Pre-C2HC domain-containing protein</fullName>
    </recommendedName>
</protein>
<feature type="compositionally biased region" description="Basic and acidic residues" evidence="1">
    <location>
        <begin position="53"/>
        <end position="71"/>
    </location>
</feature>
<evidence type="ECO:0008006" key="4">
    <source>
        <dbReference type="Google" id="ProtNLM"/>
    </source>
</evidence>
<feature type="region of interest" description="Disordered" evidence="1">
    <location>
        <begin position="167"/>
        <end position="200"/>
    </location>
</feature>
<evidence type="ECO:0000313" key="2">
    <source>
        <dbReference type="EMBL" id="CAH0556538.1"/>
    </source>
</evidence>
<feature type="region of interest" description="Disordered" evidence="1">
    <location>
        <begin position="1"/>
        <end position="76"/>
    </location>
</feature>
<feature type="compositionally biased region" description="Polar residues" evidence="1">
    <location>
        <begin position="180"/>
        <end position="200"/>
    </location>
</feature>
<reference evidence="2" key="1">
    <citation type="submission" date="2021-12" db="EMBL/GenBank/DDBJ databases">
        <authorList>
            <person name="King R."/>
        </authorList>
    </citation>
    <scope>NUCLEOTIDE SEQUENCE</scope>
</reference>
<name>A0A9P0FIL5_BRAAE</name>
<sequence length="453" mass="50610">MPSPLKPCEVPDVFNKSSKIERTPKKGDYDQKKQTKPKNGPKTPLNLDAAQTEQKRAKSDKPIKKSNDPVNKKQSISPTIAAAISKLAAHTKSDNQSAKTAINHNNDEVTRLLKENYRLTATVGSLTNQLQIQTELLTKNADQIATLQNQITKLTATIEAMQADLHNISGNAKKRRREGNSSPEINKNKKSVNTEGETDTSMELVDAPAENHNQLPKTPPKNKEAESNLNTQMAINEDENNQSQQITTTPTLRNNEIASQSTAAPVTQYVPPSPAPVTNFQVQETPKVKMPKIPPIILRKKARWSMVSGELTKQGLNFTKATNTADGIKFFPTSEDDYRKITKFLTTNREEYHTFMLPEEKSIQIVIRGLPLELDIKEIKKDLIDHGYHPLTITRMKRGTDKIEMPLVSEFLSLRPLRRFCCGHRSISGFIARATELTSPSPSLLIAHWSANI</sequence>
<feature type="compositionally biased region" description="Basic and acidic residues" evidence="1">
    <location>
        <begin position="18"/>
        <end position="33"/>
    </location>
</feature>
<organism evidence="2 3">
    <name type="scientific">Brassicogethes aeneus</name>
    <name type="common">Rape pollen beetle</name>
    <name type="synonym">Meligethes aeneus</name>
    <dbReference type="NCBI Taxonomy" id="1431903"/>
    <lineage>
        <taxon>Eukaryota</taxon>
        <taxon>Metazoa</taxon>
        <taxon>Ecdysozoa</taxon>
        <taxon>Arthropoda</taxon>
        <taxon>Hexapoda</taxon>
        <taxon>Insecta</taxon>
        <taxon>Pterygota</taxon>
        <taxon>Neoptera</taxon>
        <taxon>Endopterygota</taxon>
        <taxon>Coleoptera</taxon>
        <taxon>Polyphaga</taxon>
        <taxon>Cucujiformia</taxon>
        <taxon>Nitidulidae</taxon>
        <taxon>Meligethinae</taxon>
        <taxon>Brassicogethes</taxon>
    </lineage>
</organism>
<evidence type="ECO:0000256" key="1">
    <source>
        <dbReference type="SAM" id="MobiDB-lite"/>
    </source>
</evidence>
<keyword evidence="3" id="KW-1185">Reference proteome</keyword>
<accession>A0A9P0FIL5</accession>